<dbReference type="InterPro" id="IPR030395">
    <property type="entry name" value="GP_PDE_dom"/>
</dbReference>
<proteinExistence type="predicted"/>
<dbReference type="EMBL" id="CACRTX010000013">
    <property type="protein sequence ID" value="VYU43640.1"/>
    <property type="molecule type" value="Genomic_DNA"/>
</dbReference>
<dbReference type="RefSeq" id="WP_421758315.1">
    <property type="nucleotide sequence ID" value="NZ_CACRTX010000013.1"/>
</dbReference>
<accession>A0A6N3ERA1</accession>
<protein>
    <submittedName>
        <fullName evidence="2">Glycerophosphoryl diester phosphodiesterase</fullName>
        <ecNumber evidence="2">3.1.4.46</ecNumber>
    </submittedName>
</protein>
<reference evidence="2" key="1">
    <citation type="submission" date="2019-11" db="EMBL/GenBank/DDBJ databases">
        <authorList>
            <person name="Feng L."/>
        </authorList>
    </citation>
    <scope>NUCLEOTIDE SEQUENCE</scope>
    <source>
        <strain evidence="2">ECasseliflavusLFYP2</strain>
    </source>
</reference>
<keyword evidence="2" id="KW-0378">Hydrolase</keyword>
<dbReference type="PROSITE" id="PS51704">
    <property type="entry name" value="GP_PDE"/>
    <property type="match status" value="1"/>
</dbReference>
<name>A0A6N3ERA1_ENTCA</name>
<dbReference type="SUPFAM" id="SSF51695">
    <property type="entry name" value="PLC-like phosphodiesterases"/>
    <property type="match status" value="1"/>
</dbReference>
<dbReference type="AlphaFoldDB" id="A0A6N3ERA1"/>
<dbReference type="EC" id="3.1.4.46" evidence="2"/>
<sequence length="249" mass="27990">MMVQIVAHRGSSGNRPENTLPAFAEAVRVKADIIELDVHLSKDGGLIVMHDETVDRTTNGKGRICDLTVAELKELNAGSWFSEEFQAAKVPTLKEVLDLLAAKNYRGILTIELKTDHYEYEGIEAKVSDLMNSQEWPFTHWYCSFNIETLDRIHAIEPDATLDFIMGRGEDKPPLALSRPYIEGIHPAYRWVQETATVLTDFPIAIRPWTVNEEVAIRTCLALGLTGIITDFPEKARAIVQQVREETKG</sequence>
<organism evidence="2">
    <name type="scientific">Enterococcus casseliflavus</name>
    <name type="common">Enterococcus flavescens</name>
    <dbReference type="NCBI Taxonomy" id="37734"/>
    <lineage>
        <taxon>Bacteria</taxon>
        <taxon>Bacillati</taxon>
        <taxon>Bacillota</taxon>
        <taxon>Bacilli</taxon>
        <taxon>Lactobacillales</taxon>
        <taxon>Enterococcaceae</taxon>
        <taxon>Enterococcus</taxon>
    </lineage>
</organism>
<dbReference type="PANTHER" id="PTHR46211">
    <property type="entry name" value="GLYCEROPHOSPHORYL DIESTER PHOSPHODIESTERASE"/>
    <property type="match status" value="1"/>
</dbReference>
<dbReference type="CDD" id="cd08563">
    <property type="entry name" value="GDPD_TtGDE_like"/>
    <property type="match status" value="1"/>
</dbReference>
<evidence type="ECO:0000259" key="1">
    <source>
        <dbReference type="PROSITE" id="PS51704"/>
    </source>
</evidence>
<dbReference type="GO" id="GO:0006629">
    <property type="term" value="P:lipid metabolic process"/>
    <property type="evidence" value="ECO:0007669"/>
    <property type="project" value="InterPro"/>
</dbReference>
<evidence type="ECO:0000313" key="2">
    <source>
        <dbReference type="EMBL" id="VYU43640.1"/>
    </source>
</evidence>
<dbReference type="Gene3D" id="3.20.20.190">
    <property type="entry name" value="Phosphatidylinositol (PI) phosphodiesterase"/>
    <property type="match status" value="1"/>
</dbReference>
<gene>
    <name evidence="2" type="primary">ugpQ</name>
    <name evidence="2" type="ORF">ECLFYP2_03327</name>
</gene>
<feature type="domain" description="GP-PDE" evidence="1">
    <location>
        <begin position="3"/>
        <end position="240"/>
    </location>
</feature>
<dbReference type="InterPro" id="IPR017946">
    <property type="entry name" value="PLC-like_Pdiesterase_TIM-brl"/>
</dbReference>
<dbReference type="Pfam" id="PF03009">
    <property type="entry name" value="GDPD"/>
    <property type="match status" value="1"/>
</dbReference>
<dbReference type="GO" id="GO:0008889">
    <property type="term" value="F:glycerophosphodiester phosphodiesterase activity"/>
    <property type="evidence" value="ECO:0007669"/>
    <property type="project" value="UniProtKB-EC"/>
</dbReference>
<dbReference type="PANTHER" id="PTHR46211:SF1">
    <property type="entry name" value="GLYCEROPHOSPHODIESTER PHOSPHODIESTERASE, CYTOPLASMIC"/>
    <property type="match status" value="1"/>
</dbReference>